<dbReference type="AlphaFoldDB" id="B9XLN2"/>
<evidence type="ECO:0000313" key="2">
    <source>
        <dbReference type="Proteomes" id="UP000003688"/>
    </source>
</evidence>
<sequence>MIGLRVERNCVAAKILRVERIYMRPPWLNALVPKELSVSYFIGSITRPMNRMLPVPLSRITNKKG</sequence>
<keyword evidence="2" id="KW-1185">Reference proteome</keyword>
<evidence type="ECO:0000313" key="1">
    <source>
        <dbReference type="EMBL" id="EEF59280.1"/>
    </source>
</evidence>
<name>B9XLN2_PEDPL</name>
<gene>
    <name evidence="1" type="ORF">Cflav_PD2131</name>
</gene>
<accession>B9XLN2</accession>
<dbReference type="EMBL" id="ABOX02000030">
    <property type="protein sequence ID" value="EEF59280.1"/>
    <property type="molecule type" value="Genomic_DNA"/>
</dbReference>
<organism evidence="1 2">
    <name type="scientific">Pedosphaera parvula (strain Ellin514)</name>
    <dbReference type="NCBI Taxonomy" id="320771"/>
    <lineage>
        <taxon>Bacteria</taxon>
        <taxon>Pseudomonadati</taxon>
        <taxon>Verrucomicrobiota</taxon>
        <taxon>Pedosphaerae</taxon>
        <taxon>Pedosphaerales</taxon>
        <taxon>Pedosphaeraceae</taxon>
        <taxon>Pedosphaera</taxon>
    </lineage>
</organism>
<reference evidence="1 2" key="1">
    <citation type="journal article" date="2011" name="J. Bacteriol.">
        <title>Genome sequence of 'Pedosphaera parvula' Ellin514, an aerobic Verrucomicrobial isolate from pasture soil.</title>
        <authorList>
            <person name="Kant R."/>
            <person name="van Passel M.W."/>
            <person name="Sangwan P."/>
            <person name="Palva A."/>
            <person name="Lucas S."/>
            <person name="Copeland A."/>
            <person name="Lapidus A."/>
            <person name="Glavina Del Rio T."/>
            <person name="Dalin E."/>
            <person name="Tice H."/>
            <person name="Bruce D."/>
            <person name="Goodwin L."/>
            <person name="Pitluck S."/>
            <person name="Chertkov O."/>
            <person name="Larimer F.W."/>
            <person name="Land M.L."/>
            <person name="Hauser L."/>
            <person name="Brettin T.S."/>
            <person name="Detter J.C."/>
            <person name="Han S."/>
            <person name="de Vos W.M."/>
            <person name="Janssen P.H."/>
            <person name="Smidt H."/>
        </authorList>
    </citation>
    <scope>NUCLEOTIDE SEQUENCE [LARGE SCALE GENOMIC DNA]</scope>
    <source>
        <strain evidence="1 2">Ellin514</strain>
    </source>
</reference>
<proteinExistence type="predicted"/>
<comment type="caution">
    <text evidence="1">The sequence shown here is derived from an EMBL/GenBank/DDBJ whole genome shotgun (WGS) entry which is preliminary data.</text>
</comment>
<protein>
    <submittedName>
        <fullName evidence="1">Uncharacterized protein</fullName>
    </submittedName>
</protein>
<dbReference type="Proteomes" id="UP000003688">
    <property type="component" value="Unassembled WGS sequence"/>
</dbReference>